<dbReference type="Proteomes" id="UP001431209">
    <property type="component" value="Unassembled WGS sequence"/>
</dbReference>
<keyword evidence="21" id="KW-1185">Reference proteome</keyword>
<sequence length="402" mass="47114">MIINWLGINYLNEKAPDSSNEVPDSFLNYVDLLTRWGEGRYDCDFIEQPNDAVDDFFFQLTLKHGPYTNNDALMMKMLHEYNSNIFKGTDRLIPKRMPFKRGKILFILMFSKCEDLAMYMLDSIYTSDDHYYILSISSSVSEEYYNRFKRFSSDKTHNMHVIQRGQSIQGIWSDISLIYMELVSVIAALNNGWNDWSHKIALSETHYPSQPITSLSSYLSKKNQNKVFAESLIQPKDRMLVKQVCLGTICKDVHPLVNFYDDMEDLLINKRTTVRGASAWHVEPRNVLLYLLSCKQCIKLLFMMKHTAVPEEMYFQTLLFKIKKEPYVDLVNGQQVEFDNLKIQNKNLVYIRWKQGSAHPNNITFDDFASIENEPNKYFFARKVTSLDVMKKMNGHFEINKM</sequence>
<evidence type="ECO:0000256" key="10">
    <source>
        <dbReference type="ARBA" id="ARBA00022723"/>
    </source>
</evidence>
<dbReference type="PANTHER" id="PTHR46025:SF3">
    <property type="entry name" value="XYLOSYLTRANSFERASE OXT"/>
    <property type="match status" value="1"/>
</dbReference>
<keyword evidence="10" id="KW-0479">Metal-binding</keyword>
<dbReference type="GO" id="GO:0046872">
    <property type="term" value="F:metal ion binding"/>
    <property type="evidence" value="ECO:0007669"/>
    <property type="project" value="UniProtKB-KW"/>
</dbReference>
<comment type="pathway">
    <text evidence="3">Glycan metabolism; chondroitin sulfate biosynthesis.</text>
</comment>
<keyword evidence="8" id="KW-0808">Transferase</keyword>
<comment type="caution">
    <text evidence="20">The sequence shown here is derived from an EMBL/GenBank/DDBJ whole genome shotgun (WGS) entry which is preliminary data.</text>
</comment>
<accession>A0AAW2ZE31</accession>
<dbReference type="GO" id="GO:0050650">
    <property type="term" value="P:chondroitin sulfate proteoglycan biosynthetic process"/>
    <property type="evidence" value="ECO:0007669"/>
    <property type="project" value="TreeGrafter"/>
</dbReference>
<keyword evidence="12" id="KW-0735">Signal-anchor</keyword>
<dbReference type="GO" id="GO:0030158">
    <property type="term" value="F:protein xylosyltransferase activity"/>
    <property type="evidence" value="ECO:0007669"/>
    <property type="project" value="UniProtKB-EC"/>
</dbReference>
<evidence type="ECO:0000256" key="3">
    <source>
        <dbReference type="ARBA" id="ARBA00004840"/>
    </source>
</evidence>
<evidence type="ECO:0000256" key="15">
    <source>
        <dbReference type="ARBA" id="ARBA00023136"/>
    </source>
</evidence>
<evidence type="ECO:0000256" key="1">
    <source>
        <dbReference type="ARBA" id="ARBA00004323"/>
    </source>
</evidence>
<comment type="pathway">
    <text evidence="4">Glycan metabolism; heparan sulfate biosynthesis.</text>
</comment>
<comment type="similarity">
    <text evidence="5">Belongs to the glycosyltransferase 14 family. XylT subfamily.</text>
</comment>
<dbReference type="GO" id="GO:0005789">
    <property type="term" value="C:endoplasmic reticulum membrane"/>
    <property type="evidence" value="ECO:0007669"/>
    <property type="project" value="UniProtKB-SubCell"/>
</dbReference>
<name>A0AAW2ZE31_9EUKA</name>
<dbReference type="PANTHER" id="PTHR46025">
    <property type="entry name" value="XYLOSYLTRANSFERASE OXT"/>
    <property type="match status" value="1"/>
</dbReference>
<comment type="catalytic activity">
    <reaction evidence="19">
        <text>UDP-alpha-D-xylose + L-seryl-[protein] = 3-O-(beta-D-xylosyl)-L-seryl-[protein] + UDP + H(+)</text>
        <dbReference type="Rhea" id="RHEA:50192"/>
        <dbReference type="Rhea" id="RHEA-COMP:9863"/>
        <dbReference type="Rhea" id="RHEA-COMP:12567"/>
        <dbReference type="ChEBI" id="CHEBI:15378"/>
        <dbReference type="ChEBI" id="CHEBI:29999"/>
        <dbReference type="ChEBI" id="CHEBI:57632"/>
        <dbReference type="ChEBI" id="CHEBI:58223"/>
        <dbReference type="ChEBI" id="CHEBI:132085"/>
        <dbReference type="EC" id="2.4.2.26"/>
    </reaction>
</comment>
<keyword evidence="11" id="KW-0256">Endoplasmic reticulum</keyword>
<evidence type="ECO:0000256" key="5">
    <source>
        <dbReference type="ARBA" id="ARBA00010195"/>
    </source>
</evidence>
<dbReference type="EMBL" id="JAOPGA020001363">
    <property type="protein sequence ID" value="KAL0487700.1"/>
    <property type="molecule type" value="Genomic_DNA"/>
</dbReference>
<evidence type="ECO:0000313" key="20">
    <source>
        <dbReference type="EMBL" id="KAL0487700.1"/>
    </source>
</evidence>
<evidence type="ECO:0000256" key="6">
    <source>
        <dbReference type="ARBA" id="ARBA00011972"/>
    </source>
</evidence>
<evidence type="ECO:0000256" key="7">
    <source>
        <dbReference type="ARBA" id="ARBA00022676"/>
    </source>
</evidence>
<evidence type="ECO:0000256" key="2">
    <source>
        <dbReference type="ARBA" id="ARBA00004648"/>
    </source>
</evidence>
<evidence type="ECO:0000256" key="16">
    <source>
        <dbReference type="ARBA" id="ARBA00023157"/>
    </source>
</evidence>
<keyword evidence="14" id="KW-0333">Golgi apparatus</keyword>
<dbReference type="EC" id="2.4.2.26" evidence="6"/>
<evidence type="ECO:0000256" key="19">
    <source>
        <dbReference type="ARBA" id="ARBA00047847"/>
    </source>
</evidence>
<organism evidence="20 21">
    <name type="scientific">Acrasis kona</name>
    <dbReference type="NCBI Taxonomy" id="1008807"/>
    <lineage>
        <taxon>Eukaryota</taxon>
        <taxon>Discoba</taxon>
        <taxon>Heterolobosea</taxon>
        <taxon>Tetramitia</taxon>
        <taxon>Eutetramitia</taxon>
        <taxon>Acrasidae</taxon>
        <taxon>Acrasis</taxon>
    </lineage>
</organism>
<keyword evidence="13" id="KW-1133">Transmembrane helix</keyword>
<gene>
    <name evidence="20" type="ORF">AKO1_000201</name>
</gene>
<evidence type="ECO:0000256" key="13">
    <source>
        <dbReference type="ARBA" id="ARBA00022989"/>
    </source>
</evidence>
<dbReference type="Pfam" id="PF02485">
    <property type="entry name" value="Branch"/>
    <property type="match status" value="1"/>
</dbReference>
<dbReference type="InterPro" id="IPR043538">
    <property type="entry name" value="XYLT"/>
</dbReference>
<protein>
    <recommendedName>
        <fullName evidence="6">protein xylosyltransferase</fullName>
        <ecNumber evidence="6">2.4.2.26</ecNumber>
    </recommendedName>
    <alternativeName>
        <fullName evidence="18">Peptide O-xylosyltransferase</fullName>
    </alternativeName>
</protein>
<keyword evidence="7" id="KW-0328">Glycosyltransferase</keyword>
<evidence type="ECO:0000256" key="4">
    <source>
        <dbReference type="ARBA" id="ARBA00005093"/>
    </source>
</evidence>
<comment type="subcellular location">
    <subcellularLocation>
        <location evidence="2">Endoplasmic reticulum membrane</location>
        <topology evidence="2">Single-pass type II membrane protein</topology>
    </subcellularLocation>
    <subcellularLocation>
        <location evidence="1">Golgi apparatus membrane</location>
        <topology evidence="1">Single-pass type II membrane protein</topology>
    </subcellularLocation>
</comment>
<dbReference type="GO" id="GO:0015012">
    <property type="term" value="P:heparan sulfate proteoglycan biosynthetic process"/>
    <property type="evidence" value="ECO:0007669"/>
    <property type="project" value="TreeGrafter"/>
</dbReference>
<dbReference type="AlphaFoldDB" id="A0AAW2ZE31"/>
<evidence type="ECO:0000256" key="14">
    <source>
        <dbReference type="ARBA" id="ARBA00023034"/>
    </source>
</evidence>
<evidence type="ECO:0000256" key="18">
    <source>
        <dbReference type="ARBA" id="ARBA00042865"/>
    </source>
</evidence>
<evidence type="ECO:0000256" key="9">
    <source>
        <dbReference type="ARBA" id="ARBA00022692"/>
    </source>
</evidence>
<keyword evidence="15" id="KW-0472">Membrane</keyword>
<evidence type="ECO:0000256" key="12">
    <source>
        <dbReference type="ARBA" id="ARBA00022968"/>
    </source>
</evidence>
<proteinExistence type="inferred from homology"/>
<evidence type="ECO:0000256" key="17">
    <source>
        <dbReference type="ARBA" id="ARBA00023180"/>
    </source>
</evidence>
<dbReference type="GO" id="GO:0000139">
    <property type="term" value="C:Golgi membrane"/>
    <property type="evidence" value="ECO:0007669"/>
    <property type="project" value="UniProtKB-SubCell"/>
</dbReference>
<keyword evidence="16" id="KW-1015">Disulfide bond</keyword>
<reference evidence="20 21" key="1">
    <citation type="submission" date="2024-03" db="EMBL/GenBank/DDBJ databases">
        <title>The Acrasis kona genome and developmental transcriptomes reveal deep origins of eukaryotic multicellular pathways.</title>
        <authorList>
            <person name="Sheikh S."/>
            <person name="Fu C.-J."/>
            <person name="Brown M.W."/>
            <person name="Baldauf S.L."/>
        </authorList>
    </citation>
    <scope>NUCLEOTIDE SEQUENCE [LARGE SCALE GENOMIC DNA]</scope>
    <source>
        <strain evidence="20 21">ATCC MYA-3509</strain>
    </source>
</reference>
<keyword evidence="17" id="KW-0325">Glycoprotein</keyword>
<evidence type="ECO:0000256" key="8">
    <source>
        <dbReference type="ARBA" id="ARBA00022679"/>
    </source>
</evidence>
<evidence type="ECO:0000313" key="21">
    <source>
        <dbReference type="Proteomes" id="UP001431209"/>
    </source>
</evidence>
<evidence type="ECO:0000256" key="11">
    <source>
        <dbReference type="ARBA" id="ARBA00022824"/>
    </source>
</evidence>
<dbReference type="InterPro" id="IPR003406">
    <property type="entry name" value="Glyco_trans_14"/>
</dbReference>
<keyword evidence="9" id="KW-0812">Transmembrane</keyword>